<dbReference type="EMBL" id="JBHTAS010000001">
    <property type="protein sequence ID" value="MFC7140547.1"/>
    <property type="molecule type" value="Genomic_DNA"/>
</dbReference>
<keyword evidence="3" id="KW-1185">Reference proteome</keyword>
<dbReference type="RefSeq" id="WP_274326101.1">
    <property type="nucleotide sequence ID" value="NZ_CP118158.1"/>
</dbReference>
<evidence type="ECO:0000313" key="3">
    <source>
        <dbReference type="Proteomes" id="UP001596432"/>
    </source>
</evidence>
<proteinExistence type="predicted"/>
<reference evidence="2 3" key="1">
    <citation type="journal article" date="2019" name="Int. J. Syst. Evol. Microbiol.">
        <title>The Global Catalogue of Microorganisms (GCM) 10K type strain sequencing project: providing services to taxonomists for standard genome sequencing and annotation.</title>
        <authorList>
            <consortium name="The Broad Institute Genomics Platform"/>
            <consortium name="The Broad Institute Genome Sequencing Center for Infectious Disease"/>
            <person name="Wu L."/>
            <person name="Ma J."/>
        </authorList>
    </citation>
    <scope>NUCLEOTIDE SEQUENCE [LARGE SCALE GENOMIC DNA]</scope>
    <source>
        <strain evidence="2 3">XZYJT29</strain>
    </source>
</reference>
<dbReference type="GeneID" id="78820842"/>
<accession>A0ABD5XZI6</accession>
<dbReference type="Proteomes" id="UP001596432">
    <property type="component" value="Unassembled WGS sequence"/>
</dbReference>
<organism evidence="2 3">
    <name type="scientific">Halosimplex aquaticum</name>
    <dbReference type="NCBI Taxonomy" id="3026162"/>
    <lineage>
        <taxon>Archaea</taxon>
        <taxon>Methanobacteriati</taxon>
        <taxon>Methanobacteriota</taxon>
        <taxon>Stenosarchaea group</taxon>
        <taxon>Halobacteria</taxon>
        <taxon>Halobacteriales</taxon>
        <taxon>Haloarculaceae</taxon>
        <taxon>Halosimplex</taxon>
    </lineage>
</organism>
<gene>
    <name evidence="2" type="ORF">ACFQMA_12010</name>
</gene>
<sequence length="340" mass="34360">MTPSTVGNRVVWAENPTDEQLTVTVTNDTGPVRTLQVAAGANESITGLDPGAYTLTAGTAAGESVPVNGETEWPFELPPDLDSVTLSVEDNLTATNPNDQSVDLTVANESGVVTTLAVGADSTAEIDGTTLETGNYTASAESADGRSVPVDGEWNLTFAFERPETPVGTTAAPTGTETATSTATETATDTQTETATSSPTETTTGPETETPTDTATATATDTATATETETPTASLTETPTASPTETPTETPTATPTETPTETPTATPTENPTETPTATPTPAPTPSPTETATATPTETGTETAGVAAAQTPTEATDELAEARATLDAAVSQLGDLFASLD</sequence>
<feature type="region of interest" description="Disordered" evidence="1">
    <location>
        <begin position="159"/>
        <end position="319"/>
    </location>
</feature>
<evidence type="ECO:0000256" key="1">
    <source>
        <dbReference type="SAM" id="MobiDB-lite"/>
    </source>
</evidence>
<feature type="compositionally biased region" description="Low complexity" evidence="1">
    <location>
        <begin position="287"/>
        <end position="310"/>
    </location>
</feature>
<dbReference type="AlphaFoldDB" id="A0ABD5XZI6"/>
<evidence type="ECO:0000313" key="2">
    <source>
        <dbReference type="EMBL" id="MFC7140547.1"/>
    </source>
</evidence>
<name>A0ABD5XZI6_9EURY</name>
<protein>
    <submittedName>
        <fullName evidence="2">Uncharacterized protein</fullName>
    </submittedName>
</protein>
<comment type="caution">
    <text evidence="2">The sequence shown here is derived from an EMBL/GenBank/DDBJ whole genome shotgun (WGS) entry which is preliminary data.</text>
</comment>
<feature type="compositionally biased region" description="Low complexity" evidence="1">
    <location>
        <begin position="165"/>
        <end position="277"/>
    </location>
</feature>